<evidence type="ECO:0000313" key="1">
    <source>
        <dbReference type="EMBL" id="CAL1698666.1"/>
    </source>
</evidence>
<accession>A0ABP1CSK6</accession>
<name>A0ABP1CSK6_9APHY</name>
<protein>
    <submittedName>
        <fullName evidence="1">Uncharacterized protein</fullName>
    </submittedName>
</protein>
<proteinExistence type="predicted"/>
<keyword evidence="2" id="KW-1185">Reference proteome</keyword>
<gene>
    <name evidence="1" type="ORF">GFSPODELE1_LOCUS2258</name>
</gene>
<reference evidence="2" key="1">
    <citation type="submission" date="2024-04" db="EMBL/GenBank/DDBJ databases">
        <authorList>
            <person name="Shaw F."/>
            <person name="Minotto A."/>
        </authorList>
    </citation>
    <scope>NUCLEOTIDE SEQUENCE [LARGE SCALE GENOMIC DNA]</scope>
</reference>
<dbReference type="Proteomes" id="UP001497453">
    <property type="component" value="Chromosome 10"/>
</dbReference>
<dbReference type="EMBL" id="OZ037953">
    <property type="protein sequence ID" value="CAL1698666.1"/>
    <property type="molecule type" value="Genomic_DNA"/>
</dbReference>
<organism evidence="1 2">
    <name type="scientific">Somion occarium</name>
    <dbReference type="NCBI Taxonomy" id="3059160"/>
    <lineage>
        <taxon>Eukaryota</taxon>
        <taxon>Fungi</taxon>
        <taxon>Dikarya</taxon>
        <taxon>Basidiomycota</taxon>
        <taxon>Agaricomycotina</taxon>
        <taxon>Agaricomycetes</taxon>
        <taxon>Polyporales</taxon>
        <taxon>Cerrenaceae</taxon>
        <taxon>Somion</taxon>
    </lineage>
</organism>
<evidence type="ECO:0000313" key="2">
    <source>
        <dbReference type="Proteomes" id="UP001497453"/>
    </source>
</evidence>
<sequence length="73" mass="8398">MQVFQGFEPYMYMLLAINSIPREDYKAPKLRTVAHGAFRYSRSFVQFLHVASNHATNDCTPPLAMLRSQAHPK</sequence>